<dbReference type="SUPFAM" id="SSF51045">
    <property type="entry name" value="WW domain"/>
    <property type="match status" value="1"/>
</dbReference>
<accession>A0A1C1C676</accession>
<dbReference type="SMART" id="SM00456">
    <property type="entry name" value="WW"/>
    <property type="match status" value="1"/>
</dbReference>
<dbReference type="InterPro" id="IPR001202">
    <property type="entry name" value="WW_dom"/>
</dbReference>
<proteinExistence type="predicted"/>
<dbReference type="STRING" id="86049.A0A1C1C676"/>
<dbReference type="AlphaFoldDB" id="A0A1C1C676"/>
<sequence length="278" mass="30418">MSFFKKLKDELKEMLNDDDDKDKKKDGEHKKKDEGGHGHSDTRDVHNQPPPDMYGQYQPQQPYPSYGSPPPSGPPLPPGWIAQWDQNSQRYYYVEQATGRTQWEPPIWQGSPPPAPPGGPGYYQSYGHAMPPGVPYQQGHDENQRAYYGDVRAQEKKGHGMGTVLAAGVGGAVVGALAANALDDSDDEHRAASAAPAPAPYGYGAPPPAAAPVPLEDNPELSSSQRESLEEAREDLEEAQRKVDEEGSSASSSDIEDLQEAREEYHSEVESAHEELED</sequence>
<organism evidence="3 4">
    <name type="scientific">Cladophialophora carrionii</name>
    <dbReference type="NCBI Taxonomy" id="86049"/>
    <lineage>
        <taxon>Eukaryota</taxon>
        <taxon>Fungi</taxon>
        <taxon>Dikarya</taxon>
        <taxon>Ascomycota</taxon>
        <taxon>Pezizomycotina</taxon>
        <taxon>Eurotiomycetes</taxon>
        <taxon>Chaetothyriomycetidae</taxon>
        <taxon>Chaetothyriales</taxon>
        <taxon>Herpotrichiellaceae</taxon>
        <taxon>Cladophialophora</taxon>
    </lineage>
</organism>
<feature type="region of interest" description="Disordered" evidence="1">
    <location>
        <begin position="184"/>
        <end position="278"/>
    </location>
</feature>
<feature type="compositionally biased region" description="Basic and acidic residues" evidence="1">
    <location>
        <begin position="13"/>
        <end position="46"/>
    </location>
</feature>
<comment type="caution">
    <text evidence="3">The sequence shown here is derived from an EMBL/GenBank/DDBJ whole genome shotgun (WGS) entry which is preliminary data.</text>
</comment>
<name>A0A1C1C676_9EURO</name>
<evidence type="ECO:0000256" key="1">
    <source>
        <dbReference type="SAM" id="MobiDB-lite"/>
    </source>
</evidence>
<feature type="compositionally biased region" description="Low complexity" evidence="1">
    <location>
        <begin position="192"/>
        <end position="204"/>
    </location>
</feature>
<dbReference type="VEuPathDB" id="FungiDB:G647_02037"/>
<dbReference type="InterPro" id="IPR036020">
    <property type="entry name" value="WW_dom_sf"/>
</dbReference>
<dbReference type="Pfam" id="PF00397">
    <property type="entry name" value="WW"/>
    <property type="match status" value="1"/>
</dbReference>
<keyword evidence="4" id="KW-1185">Reference proteome</keyword>
<reference evidence="4" key="1">
    <citation type="submission" date="2015-07" db="EMBL/GenBank/DDBJ databases">
        <authorList>
            <person name="Teixeira M.M."/>
            <person name="Souza R.C."/>
            <person name="Almeida L.G."/>
            <person name="Vicente V.A."/>
            <person name="de Hoog S."/>
            <person name="Bocca A.L."/>
            <person name="de Almeida S.R."/>
            <person name="Vasconcelos A.T."/>
            <person name="Felipe M.S."/>
        </authorList>
    </citation>
    <scope>NUCLEOTIDE SEQUENCE [LARGE SCALE GENOMIC DNA]</scope>
    <source>
        <strain evidence="4">KSF</strain>
    </source>
</reference>
<evidence type="ECO:0000259" key="2">
    <source>
        <dbReference type="PROSITE" id="PS50020"/>
    </source>
</evidence>
<gene>
    <name evidence="3" type="ORF">CLCR_00118</name>
</gene>
<dbReference type="PROSITE" id="PS01159">
    <property type="entry name" value="WW_DOMAIN_1"/>
    <property type="match status" value="1"/>
</dbReference>
<feature type="region of interest" description="Disordered" evidence="1">
    <location>
        <begin position="13"/>
        <end position="82"/>
    </location>
</feature>
<evidence type="ECO:0000313" key="3">
    <source>
        <dbReference type="EMBL" id="OCT44010.1"/>
    </source>
</evidence>
<dbReference type="VEuPathDB" id="FungiDB:CLCR_00118"/>
<dbReference type="Gene3D" id="2.20.70.10">
    <property type="match status" value="1"/>
</dbReference>
<dbReference type="Proteomes" id="UP000094526">
    <property type="component" value="Unassembled WGS sequence"/>
</dbReference>
<evidence type="ECO:0000313" key="4">
    <source>
        <dbReference type="Proteomes" id="UP000094526"/>
    </source>
</evidence>
<dbReference type="PROSITE" id="PS50020">
    <property type="entry name" value="WW_DOMAIN_2"/>
    <property type="match status" value="1"/>
</dbReference>
<dbReference type="OrthoDB" id="2367685at2759"/>
<feature type="region of interest" description="Disordered" evidence="1">
    <location>
        <begin position="103"/>
        <end position="144"/>
    </location>
</feature>
<feature type="compositionally biased region" description="Pro residues" evidence="1">
    <location>
        <begin position="67"/>
        <end position="78"/>
    </location>
</feature>
<feature type="compositionally biased region" description="Low complexity" evidence="1">
    <location>
        <begin position="53"/>
        <end position="66"/>
    </location>
</feature>
<protein>
    <recommendedName>
        <fullName evidence="2">WW domain-containing protein</fullName>
    </recommendedName>
</protein>
<dbReference type="CDD" id="cd00201">
    <property type="entry name" value="WW"/>
    <property type="match status" value="1"/>
</dbReference>
<feature type="domain" description="WW" evidence="2">
    <location>
        <begin position="74"/>
        <end position="108"/>
    </location>
</feature>
<dbReference type="EMBL" id="LGRB01000022">
    <property type="protein sequence ID" value="OCT44010.1"/>
    <property type="molecule type" value="Genomic_DNA"/>
</dbReference>
<dbReference type="eggNOG" id="ENOG502S3W5">
    <property type="taxonomic scope" value="Eukaryota"/>
</dbReference>
<feature type="compositionally biased region" description="Basic and acidic residues" evidence="1">
    <location>
        <begin position="259"/>
        <end position="278"/>
    </location>
</feature>